<accession>A0A1R2B1D4</accession>
<evidence type="ECO:0000313" key="3">
    <source>
        <dbReference type="Proteomes" id="UP000187209"/>
    </source>
</evidence>
<gene>
    <name evidence="2" type="ORF">SteCoe_31374</name>
</gene>
<feature type="compositionally biased region" description="Polar residues" evidence="1">
    <location>
        <begin position="85"/>
        <end position="94"/>
    </location>
</feature>
<name>A0A1R2B1D4_9CILI</name>
<comment type="caution">
    <text evidence="2">The sequence shown here is derived from an EMBL/GenBank/DDBJ whole genome shotgun (WGS) entry which is preliminary data.</text>
</comment>
<organism evidence="2 3">
    <name type="scientific">Stentor coeruleus</name>
    <dbReference type="NCBI Taxonomy" id="5963"/>
    <lineage>
        <taxon>Eukaryota</taxon>
        <taxon>Sar</taxon>
        <taxon>Alveolata</taxon>
        <taxon>Ciliophora</taxon>
        <taxon>Postciliodesmatophora</taxon>
        <taxon>Heterotrichea</taxon>
        <taxon>Heterotrichida</taxon>
        <taxon>Stentoridae</taxon>
        <taxon>Stentor</taxon>
    </lineage>
</organism>
<sequence length="211" mass="23852">MSRTSTPSPIKTHHSTSGDYFASLAHISKRVYPLNLQKFKSIEKSQKPSPPKQPMPEFIKEYVKGAIHSSSIRHIKSSISHKRSVSYNYSSTSKQDPKPQSAPYSGIPQLSYKDFKNSHKKPYNNNERYSVPQVIQLTKRSKIILNSSKPITINPSVYHSRKNSAHQKSIYIDKKPEPIESTVDLNSILSPGLTYGEKILRLKAIVANSIF</sequence>
<reference evidence="2 3" key="1">
    <citation type="submission" date="2016-11" db="EMBL/GenBank/DDBJ databases">
        <title>The macronuclear genome of Stentor coeruleus: a giant cell with tiny introns.</title>
        <authorList>
            <person name="Slabodnick M."/>
            <person name="Ruby J.G."/>
            <person name="Reiff S.B."/>
            <person name="Swart E.C."/>
            <person name="Gosai S."/>
            <person name="Prabakaran S."/>
            <person name="Witkowska E."/>
            <person name="Larue G.E."/>
            <person name="Fisher S."/>
            <person name="Freeman R.M."/>
            <person name="Gunawardena J."/>
            <person name="Chu W."/>
            <person name="Stover N.A."/>
            <person name="Gregory B.D."/>
            <person name="Nowacki M."/>
            <person name="Derisi J."/>
            <person name="Roy S.W."/>
            <person name="Marshall W.F."/>
            <person name="Sood P."/>
        </authorList>
    </citation>
    <scope>NUCLEOTIDE SEQUENCE [LARGE SCALE GENOMIC DNA]</scope>
    <source>
        <strain evidence="2">WM001</strain>
    </source>
</reference>
<proteinExistence type="predicted"/>
<protein>
    <submittedName>
        <fullName evidence="2">Uncharacterized protein</fullName>
    </submittedName>
</protein>
<feature type="region of interest" description="Disordered" evidence="1">
    <location>
        <begin position="83"/>
        <end position="126"/>
    </location>
</feature>
<dbReference type="EMBL" id="MPUH01001071">
    <property type="protein sequence ID" value="OMJ70603.1"/>
    <property type="molecule type" value="Genomic_DNA"/>
</dbReference>
<evidence type="ECO:0000256" key="1">
    <source>
        <dbReference type="SAM" id="MobiDB-lite"/>
    </source>
</evidence>
<dbReference type="Proteomes" id="UP000187209">
    <property type="component" value="Unassembled WGS sequence"/>
</dbReference>
<evidence type="ECO:0000313" key="2">
    <source>
        <dbReference type="EMBL" id="OMJ70603.1"/>
    </source>
</evidence>
<keyword evidence="3" id="KW-1185">Reference proteome</keyword>
<dbReference type="AlphaFoldDB" id="A0A1R2B1D4"/>